<keyword evidence="3" id="KW-1185">Reference proteome</keyword>
<dbReference type="Gene3D" id="2.30.30.440">
    <property type="entry name" value="Domain of unknown function DUF1918"/>
    <property type="match status" value="1"/>
</dbReference>
<name>A0A3L7J743_9MICO</name>
<comment type="caution">
    <text evidence="2">The sequence shown here is derived from an EMBL/GenBank/DDBJ whole genome shotgun (WGS) entry which is preliminary data.</text>
</comment>
<dbReference type="RefSeq" id="WP_121659367.1">
    <property type="nucleotide sequence ID" value="NZ_BMEK01000002.1"/>
</dbReference>
<dbReference type="EMBL" id="RCWJ01000002">
    <property type="protein sequence ID" value="RLQ84322.1"/>
    <property type="molecule type" value="Genomic_DNA"/>
</dbReference>
<dbReference type="Pfam" id="PF08940">
    <property type="entry name" value="DUF1918"/>
    <property type="match status" value="1"/>
</dbReference>
<dbReference type="Proteomes" id="UP000282460">
    <property type="component" value="Unassembled WGS sequence"/>
</dbReference>
<proteinExistence type="predicted"/>
<evidence type="ECO:0000313" key="3">
    <source>
        <dbReference type="Proteomes" id="UP000282460"/>
    </source>
</evidence>
<dbReference type="AlphaFoldDB" id="A0A3L7J743"/>
<evidence type="ECO:0000313" key="2">
    <source>
        <dbReference type="EMBL" id="RLQ84322.1"/>
    </source>
</evidence>
<organism evidence="2 3">
    <name type="scientific">Mycetocola zhadangensis</name>
    <dbReference type="NCBI Taxonomy" id="1164595"/>
    <lineage>
        <taxon>Bacteria</taxon>
        <taxon>Bacillati</taxon>
        <taxon>Actinomycetota</taxon>
        <taxon>Actinomycetes</taxon>
        <taxon>Micrococcales</taxon>
        <taxon>Microbacteriaceae</taxon>
        <taxon>Mycetocola</taxon>
    </lineage>
</organism>
<dbReference type="SUPFAM" id="SSF50118">
    <property type="entry name" value="Cell growth inhibitor/plasmid maintenance toxic component"/>
    <property type="match status" value="1"/>
</dbReference>
<feature type="domain" description="DUF1918" evidence="1">
    <location>
        <begin position="1"/>
        <end position="56"/>
    </location>
</feature>
<accession>A0A3L7J743</accession>
<reference evidence="2 3" key="1">
    <citation type="submission" date="2018-10" db="EMBL/GenBank/DDBJ databases">
        <authorList>
            <person name="Li J."/>
        </authorList>
    </citation>
    <scope>NUCLEOTIDE SEQUENCE [LARGE SCALE GENOMIC DNA]</scope>
    <source>
        <strain evidence="2 3">ZD1-4</strain>
    </source>
</reference>
<dbReference type="OrthoDB" id="4828144at2"/>
<evidence type="ECO:0000259" key="1">
    <source>
        <dbReference type="Pfam" id="PF08940"/>
    </source>
</evidence>
<protein>
    <submittedName>
        <fullName evidence="2">DUF1918 domain-containing protein</fullName>
    </submittedName>
</protein>
<sequence>METTAGQRIVIRGSSVGAPERHGEILEVRGNEGGPPYFVRFDDGHESLVYPGPDCVLEHA</sequence>
<gene>
    <name evidence="2" type="ORF">D9V28_08955</name>
</gene>
<dbReference type="InterPro" id="IPR015035">
    <property type="entry name" value="DUF1918"/>
</dbReference>